<organism evidence="2 3">
    <name type="scientific">Parafrankia colletiae</name>
    <dbReference type="NCBI Taxonomy" id="573497"/>
    <lineage>
        <taxon>Bacteria</taxon>
        <taxon>Bacillati</taxon>
        <taxon>Actinomycetota</taxon>
        <taxon>Actinomycetes</taxon>
        <taxon>Frankiales</taxon>
        <taxon>Frankiaceae</taxon>
        <taxon>Parafrankia</taxon>
    </lineage>
</organism>
<keyword evidence="3" id="KW-1185">Reference proteome</keyword>
<name>A0A1S1Q636_9ACTN</name>
<accession>A0A1S1Q636</accession>
<dbReference type="Gene3D" id="2.60.40.10">
    <property type="entry name" value="Immunoglobulins"/>
    <property type="match status" value="2"/>
</dbReference>
<dbReference type="InterPro" id="IPR013783">
    <property type="entry name" value="Ig-like_fold"/>
</dbReference>
<dbReference type="AlphaFoldDB" id="A0A1S1Q636"/>
<dbReference type="Pfam" id="PF16640">
    <property type="entry name" value="Big_3_5"/>
    <property type="match status" value="1"/>
</dbReference>
<comment type="caution">
    <text evidence="2">The sequence shown here is derived from an EMBL/GenBank/DDBJ whole genome shotgun (WGS) entry which is preliminary data.</text>
</comment>
<dbReference type="InterPro" id="IPR032109">
    <property type="entry name" value="Big_3_5"/>
</dbReference>
<sequence>MGMITPVQRREGEPVTVSIALSMVGPSRPTLSGTVDIVVDDSIRHTVTLAPGAGQGTATWTVSLAPGVHRMTAAYSGNEFYQPFGFSGGTTIQNGRLEVTPPERIVAGEPFTVRVKVVPINGATGTPSGTVRLSHGFWPDQATATLDGTGSAIVTLTASFPSGNTPSALVMYVEYLGDGTFLPNTWTAVPAIPYSLPDGSPAGGETPEQAAT</sequence>
<feature type="domain" description="Bacterial Ig-like" evidence="1">
    <location>
        <begin position="11"/>
        <end position="83"/>
    </location>
</feature>
<dbReference type="GO" id="GO:0005975">
    <property type="term" value="P:carbohydrate metabolic process"/>
    <property type="evidence" value="ECO:0007669"/>
    <property type="project" value="UniProtKB-ARBA"/>
</dbReference>
<reference evidence="3" key="1">
    <citation type="submission" date="2016-07" db="EMBL/GenBank/DDBJ databases">
        <title>Sequence Frankia sp. strain CcI1.17.</title>
        <authorList>
            <person name="Ghodhbane-Gtari F."/>
            <person name="Swanson E."/>
            <person name="Gueddou A."/>
            <person name="Morris K."/>
            <person name="Hezbri K."/>
            <person name="Ktari A."/>
            <person name="Nouioui I."/>
            <person name="Abebe-Akele F."/>
            <person name="Simpson S."/>
            <person name="Thomas K."/>
            <person name="Gtari M."/>
            <person name="Tisa L.S."/>
            <person name="Hurst S."/>
        </authorList>
    </citation>
    <scope>NUCLEOTIDE SEQUENCE [LARGE SCALE GENOMIC DNA]</scope>
    <source>
        <strain evidence="3">Cc1.17</strain>
    </source>
</reference>
<protein>
    <recommendedName>
        <fullName evidence="1">Bacterial Ig-like domain-containing protein</fullName>
    </recommendedName>
</protein>
<proteinExistence type="predicted"/>
<gene>
    <name evidence="2" type="ORF">CC117_29455</name>
</gene>
<dbReference type="Proteomes" id="UP000179627">
    <property type="component" value="Unassembled WGS sequence"/>
</dbReference>
<evidence type="ECO:0000259" key="1">
    <source>
        <dbReference type="Pfam" id="PF16640"/>
    </source>
</evidence>
<evidence type="ECO:0000313" key="3">
    <source>
        <dbReference type="Proteomes" id="UP000179627"/>
    </source>
</evidence>
<evidence type="ECO:0000313" key="2">
    <source>
        <dbReference type="EMBL" id="OHV29057.1"/>
    </source>
</evidence>
<dbReference type="EMBL" id="MBLM01000166">
    <property type="protein sequence ID" value="OHV29057.1"/>
    <property type="molecule type" value="Genomic_DNA"/>
</dbReference>